<comment type="caution">
    <text evidence="2">The sequence shown here is derived from an EMBL/GenBank/DDBJ whole genome shotgun (WGS) entry which is preliminary data.</text>
</comment>
<evidence type="ECO:0000259" key="1">
    <source>
        <dbReference type="PROSITE" id="PS51411"/>
    </source>
</evidence>
<evidence type="ECO:0000313" key="2">
    <source>
        <dbReference type="EMBL" id="OIN89966.1"/>
    </source>
</evidence>
<dbReference type="PANTHER" id="PTHR43830:SF3">
    <property type="entry name" value="PROTEIN PSP1"/>
    <property type="match status" value="1"/>
</dbReference>
<dbReference type="Pfam" id="PF04468">
    <property type="entry name" value="PSP1"/>
    <property type="match status" value="1"/>
</dbReference>
<dbReference type="NCBIfam" id="NF041131">
    <property type="entry name" value="RicT_YaaT_fam"/>
    <property type="match status" value="1"/>
</dbReference>
<dbReference type="AlphaFoldDB" id="A0A1J4RVM4"/>
<sequence length="264" mass="29828">MAKIAIKIKSTGQVLEADGGRLSLEIGDWLLVETSQCKEVAIVVDRCRLKEEFRENGKVKESEVEIIRKLTDKDREQYQDFKKMAEEMIPECQKKILRHRLPMELLDAELSFDEKKLTFYFTAEGQVDFRALVSDLASSFKKLIRLQQVGARDEARFLGGHGRCGQTLCCRKFLKGDLDSITLDMAQIQGLAAMGSSRITGACGKLMCCLAFEIEEYKKLARDLPKIGDKIKTEKGQGIVISQNVLQKKVTVELLDKSKLEVEC</sequence>
<dbReference type="Proteomes" id="UP000182753">
    <property type="component" value="Unassembled WGS sequence"/>
</dbReference>
<organism evidence="2 3">
    <name type="scientific">Candidatus Berkelbacteria bacterium CG1_02_42_45</name>
    <dbReference type="NCBI Taxonomy" id="1805036"/>
    <lineage>
        <taxon>Bacteria</taxon>
        <taxon>Candidatus Berkelbacteria</taxon>
    </lineage>
</organism>
<dbReference type="GO" id="GO:0005737">
    <property type="term" value="C:cytoplasm"/>
    <property type="evidence" value="ECO:0007669"/>
    <property type="project" value="TreeGrafter"/>
</dbReference>
<reference evidence="2 3" key="1">
    <citation type="journal article" date="2016" name="Environ. Microbiol.">
        <title>Genomic resolution of a cold subsurface aquifer community provides metabolic insights for novel microbes adapted to high CO concentrations.</title>
        <authorList>
            <person name="Probst A.J."/>
            <person name="Castelle C.J."/>
            <person name="Singh A."/>
            <person name="Brown C.T."/>
            <person name="Anantharaman K."/>
            <person name="Sharon I."/>
            <person name="Hug L.A."/>
            <person name="Burstein D."/>
            <person name="Emerson J.B."/>
            <person name="Thomas B.C."/>
            <person name="Banfield J.F."/>
        </authorList>
    </citation>
    <scope>NUCLEOTIDE SEQUENCE [LARGE SCALE GENOMIC DNA]</scope>
    <source>
        <strain evidence="2">CG1_02_42_45</strain>
    </source>
</reference>
<feature type="domain" description="PSP1 C-terminal" evidence="1">
    <location>
        <begin position="64"/>
        <end position="149"/>
    </location>
</feature>
<dbReference type="PANTHER" id="PTHR43830">
    <property type="entry name" value="PROTEIN PSP1"/>
    <property type="match status" value="1"/>
</dbReference>
<dbReference type="PROSITE" id="PS51411">
    <property type="entry name" value="PSP1_C"/>
    <property type="match status" value="1"/>
</dbReference>
<protein>
    <recommendedName>
        <fullName evidence="1">PSP1 C-terminal domain-containing protein</fullName>
    </recommendedName>
</protein>
<dbReference type="EMBL" id="MNUJ01000017">
    <property type="protein sequence ID" value="OIN89966.1"/>
    <property type="molecule type" value="Genomic_DNA"/>
</dbReference>
<proteinExistence type="predicted"/>
<dbReference type="InterPro" id="IPR007557">
    <property type="entry name" value="PSP1_C"/>
</dbReference>
<name>A0A1J4RVM4_9BACT</name>
<accession>A0A1J4RVM4</accession>
<dbReference type="InterPro" id="IPR047767">
    <property type="entry name" value="PSP1-like"/>
</dbReference>
<gene>
    <name evidence="2" type="ORF">AUJ40_00875</name>
</gene>
<evidence type="ECO:0000313" key="3">
    <source>
        <dbReference type="Proteomes" id="UP000182753"/>
    </source>
</evidence>